<dbReference type="PANTHER" id="PTHR46928:SF1">
    <property type="entry name" value="MESENCHYME-SPECIFIC CELL SURFACE GLYCOPROTEIN"/>
    <property type="match status" value="1"/>
</dbReference>
<reference evidence="3 4" key="1">
    <citation type="submission" date="2018-07" db="EMBL/GenBank/DDBJ databases">
        <authorList>
            <person name="Zhang Y."/>
            <person name="Wang L."/>
            <person name="Ma S."/>
        </authorList>
    </citation>
    <scope>NUCLEOTIDE SEQUENCE [LARGE SCALE GENOMIC DNA]</scope>
    <source>
        <strain evidence="3 4">4-2</strain>
    </source>
</reference>
<sequence>MRLMLTSLITLGVAAPGALAEPVFNRIASFPTTANFAEGEDMMQETSAEIMAATADGNMLIYSDSPLKALGLIDITDPAAPRPLGHIAMDGEPTTTVIVGGTAFVGVNTSDSFTEPSGALRSVDIASKEVLASCDIGGQPDSVAVNGDGSQIAIAVENERDEDVNDGAIPQMPAGFVVTIPVADGAADCAGLKRIELTGLAEVAGDDPEPEYVSYNEAGELAVTLQENNHIAIIGADGELASHFSAGSVDLDGIDTEDDGGIDPAASLAEIPREPDAVAWLDNDHLVTANEGDWNGGSRGFTIWNKDGSVVYDSGSLLEHELMKLGHYPEGRSDNKGGEPEAVITARYDDDTPMIFVASERGSIVFVFDASDPAAPRLVQALPSGIGPEGLVAIPQRNLFATANETDLGEDGGPRAHVMLYEREDAPAAYPTITSAGADELIPWGALSGLAADPEDPARLYAVSDSVYSAAPAIFAIDASQTPARITSRVVVTRDGAPAEKLDLEGIAPDGQGGFWLASEGNSEKGIPHAVLHVDAEGAVTEEFGLSDALAQHEKRFGFEGIALADGKLWLAVQREWGDDPEGQVKLLQLDPATGEWSGVRYPIETGEGWVGLSDLAVHEGALYLIERDNLIGEKAALKQVTRVDLTDLQPAPLDGDLPLVPKTVLRDLIPDLKAPGGYVVDKVEGLAITSEGTAYVATDNDGVDDSSGETHFWSFRLDQD</sequence>
<name>A0A3M0MD10_9RHOB</name>
<dbReference type="RefSeq" id="WP_122112264.1">
    <property type="nucleotide sequence ID" value="NZ_QOKZ01000003.1"/>
</dbReference>
<protein>
    <submittedName>
        <fullName evidence="3">Esterase-like activity of phytase family protein</fullName>
    </submittedName>
</protein>
<dbReference type="Proteomes" id="UP000273516">
    <property type="component" value="Unassembled WGS sequence"/>
</dbReference>
<gene>
    <name evidence="3" type="ORF">C9E81_10515</name>
</gene>
<dbReference type="OrthoDB" id="9803927at2"/>
<dbReference type="InterPro" id="IPR015943">
    <property type="entry name" value="WD40/YVTN_repeat-like_dom_sf"/>
</dbReference>
<proteinExistence type="predicted"/>
<comment type="caution">
    <text evidence="3">The sequence shown here is derived from an EMBL/GenBank/DDBJ whole genome shotgun (WGS) entry which is preliminary data.</text>
</comment>
<dbReference type="Pfam" id="PF13449">
    <property type="entry name" value="Phytase-like"/>
    <property type="match status" value="1"/>
</dbReference>
<accession>A0A3M0MD10</accession>
<organism evidence="3 4">
    <name type="scientific">Paracoccus alkanivorans</name>
    <dbReference type="NCBI Taxonomy" id="2116655"/>
    <lineage>
        <taxon>Bacteria</taxon>
        <taxon>Pseudomonadati</taxon>
        <taxon>Pseudomonadota</taxon>
        <taxon>Alphaproteobacteria</taxon>
        <taxon>Rhodobacterales</taxon>
        <taxon>Paracoccaceae</taxon>
        <taxon>Paracoccus</taxon>
    </lineage>
</organism>
<dbReference type="AlphaFoldDB" id="A0A3M0MD10"/>
<evidence type="ECO:0000256" key="1">
    <source>
        <dbReference type="SAM" id="SignalP"/>
    </source>
</evidence>
<dbReference type="SUPFAM" id="SSF50969">
    <property type="entry name" value="YVTN repeat-like/Quinoprotein amine dehydrogenase"/>
    <property type="match status" value="1"/>
</dbReference>
<feature type="chain" id="PRO_5018145146" evidence="1">
    <location>
        <begin position="21"/>
        <end position="721"/>
    </location>
</feature>
<dbReference type="InterPro" id="IPR027372">
    <property type="entry name" value="Phytase-like_dom"/>
</dbReference>
<evidence type="ECO:0000259" key="2">
    <source>
        <dbReference type="Pfam" id="PF13449"/>
    </source>
</evidence>
<keyword evidence="1" id="KW-0732">Signal</keyword>
<evidence type="ECO:0000313" key="3">
    <source>
        <dbReference type="EMBL" id="RMC35642.1"/>
    </source>
</evidence>
<evidence type="ECO:0000313" key="4">
    <source>
        <dbReference type="Proteomes" id="UP000273516"/>
    </source>
</evidence>
<feature type="signal peptide" evidence="1">
    <location>
        <begin position="1"/>
        <end position="20"/>
    </location>
</feature>
<feature type="domain" description="Phytase-like" evidence="2">
    <location>
        <begin position="442"/>
        <end position="702"/>
    </location>
</feature>
<dbReference type="EMBL" id="QOKZ01000003">
    <property type="protein sequence ID" value="RMC35642.1"/>
    <property type="molecule type" value="Genomic_DNA"/>
</dbReference>
<dbReference type="InterPro" id="IPR052956">
    <property type="entry name" value="Mesenchyme-surface_protein"/>
</dbReference>
<dbReference type="SUPFAM" id="SSF63829">
    <property type="entry name" value="Calcium-dependent phosphotriesterase"/>
    <property type="match status" value="1"/>
</dbReference>
<keyword evidence="4" id="KW-1185">Reference proteome</keyword>
<dbReference type="Gene3D" id="2.130.10.10">
    <property type="entry name" value="YVTN repeat-like/Quinoprotein amine dehydrogenase"/>
    <property type="match status" value="1"/>
</dbReference>
<dbReference type="InterPro" id="IPR011044">
    <property type="entry name" value="Quino_amine_DH_bsu"/>
</dbReference>
<dbReference type="PANTHER" id="PTHR46928">
    <property type="entry name" value="MESENCHYME-SPECIFIC CELL SURFACE GLYCOPROTEIN"/>
    <property type="match status" value="1"/>
</dbReference>